<evidence type="ECO:0000256" key="4">
    <source>
        <dbReference type="ARBA" id="ARBA00022692"/>
    </source>
</evidence>
<evidence type="ECO:0000256" key="14">
    <source>
        <dbReference type="ARBA" id="ARBA00023224"/>
    </source>
</evidence>
<keyword evidence="8" id="KW-0297">G-protein coupled receptor</keyword>
<dbReference type="HOGENOM" id="CLU_005240_3_1_1"/>
<keyword evidence="3" id="KW-0597">Phosphoprotein</keyword>
<evidence type="ECO:0000256" key="1">
    <source>
        <dbReference type="ARBA" id="ARBA00008991"/>
    </source>
</evidence>
<feature type="domain" description="G-protein coupled receptors family 3 profile" evidence="21">
    <location>
        <begin position="464"/>
        <end position="659"/>
    </location>
</feature>
<dbReference type="PhylomeDB" id="B3RIH9"/>
<feature type="transmembrane region" description="Helical" evidence="20">
    <location>
        <begin position="564"/>
        <end position="587"/>
    </location>
</feature>
<keyword evidence="5" id="KW-0732">Signal</keyword>
<evidence type="ECO:0000256" key="3">
    <source>
        <dbReference type="ARBA" id="ARBA00022553"/>
    </source>
</evidence>
<keyword evidence="10 20" id="KW-0472">Membrane</keyword>
<evidence type="ECO:0000256" key="17">
    <source>
        <dbReference type="ARBA" id="ARBA00073785"/>
    </source>
</evidence>
<keyword evidence="9 19" id="KW-0175">Coiled coil</keyword>
<keyword evidence="13" id="KW-0325">Glycoprotein</keyword>
<dbReference type="Gene3D" id="3.40.50.2300">
    <property type="match status" value="2"/>
</dbReference>
<keyword evidence="11" id="KW-1015">Disulfide bond</keyword>
<dbReference type="PROSITE" id="PS50259">
    <property type="entry name" value="G_PROTEIN_RECEP_F3_4"/>
    <property type="match status" value="1"/>
</dbReference>
<evidence type="ECO:0000256" key="12">
    <source>
        <dbReference type="ARBA" id="ARBA00023170"/>
    </source>
</evidence>
<feature type="transmembrane region" description="Helical" evidence="20">
    <location>
        <begin position="466"/>
        <end position="487"/>
    </location>
</feature>
<dbReference type="InterPro" id="IPR001828">
    <property type="entry name" value="ANF_lig-bd_rcpt"/>
</dbReference>
<dbReference type="Pfam" id="PF01094">
    <property type="entry name" value="ANF_receptor"/>
    <property type="match status" value="1"/>
</dbReference>
<dbReference type="GO" id="GO:0007214">
    <property type="term" value="P:gamma-aminobutyric acid signaling pathway"/>
    <property type="evidence" value="ECO:0000318"/>
    <property type="project" value="GO_Central"/>
</dbReference>
<name>B3RIH9_TRIAD</name>
<keyword evidence="2" id="KW-1003">Cell membrane</keyword>
<dbReference type="GO" id="GO:0004965">
    <property type="term" value="F:G protein-coupled GABA receptor activity"/>
    <property type="evidence" value="ECO:0000318"/>
    <property type="project" value="GO_Central"/>
</dbReference>
<evidence type="ECO:0000259" key="21">
    <source>
        <dbReference type="PROSITE" id="PS50259"/>
    </source>
</evidence>
<evidence type="ECO:0000313" key="23">
    <source>
        <dbReference type="Proteomes" id="UP000009022"/>
    </source>
</evidence>
<evidence type="ECO:0000256" key="13">
    <source>
        <dbReference type="ARBA" id="ARBA00023180"/>
    </source>
</evidence>
<evidence type="ECO:0000256" key="2">
    <source>
        <dbReference type="ARBA" id="ARBA00022475"/>
    </source>
</evidence>
<keyword evidence="7" id="KW-0770">Synapse</keyword>
<dbReference type="PRINTS" id="PR01177">
    <property type="entry name" value="GABAB1RECPTR"/>
</dbReference>
<dbReference type="Proteomes" id="UP000009022">
    <property type="component" value="Unassembled WGS sequence"/>
</dbReference>
<proteinExistence type="inferred from homology"/>
<dbReference type="AlphaFoldDB" id="B3RIH9"/>
<dbReference type="PANTHER" id="PTHR10519:SF78">
    <property type="entry name" value="G-PROTEIN COUPLED RECEPTORS FAMILY 3 PROFILE DOMAIN-CONTAINING PROTEIN"/>
    <property type="match status" value="1"/>
</dbReference>
<dbReference type="eggNOG" id="KOG1055">
    <property type="taxonomic scope" value="Eukaryota"/>
</dbReference>
<dbReference type="PRINTS" id="PR01176">
    <property type="entry name" value="GABABRECEPTR"/>
</dbReference>
<dbReference type="InterPro" id="IPR028082">
    <property type="entry name" value="Peripla_BP_I"/>
</dbReference>
<dbReference type="CTD" id="6748839"/>
<dbReference type="InParanoid" id="B3RIH9"/>
<dbReference type="EMBL" id="DS985241">
    <property type="protein sequence ID" value="EDV28422.1"/>
    <property type="molecule type" value="Genomic_DNA"/>
</dbReference>
<evidence type="ECO:0000256" key="16">
    <source>
        <dbReference type="ARBA" id="ARBA00034104"/>
    </source>
</evidence>
<keyword evidence="6 20" id="KW-1133">Transmembrane helix</keyword>
<evidence type="ECO:0000256" key="6">
    <source>
        <dbReference type="ARBA" id="ARBA00022989"/>
    </source>
</evidence>
<dbReference type="Pfam" id="PF00003">
    <property type="entry name" value="7tm_3"/>
    <property type="match status" value="1"/>
</dbReference>
<keyword evidence="23" id="KW-1185">Reference proteome</keyword>
<dbReference type="PANTHER" id="PTHR10519">
    <property type="entry name" value="GABA-B RECEPTOR"/>
    <property type="match status" value="1"/>
</dbReference>
<feature type="transmembrane region" description="Helical" evidence="20">
    <location>
        <begin position="508"/>
        <end position="527"/>
    </location>
</feature>
<dbReference type="GO" id="GO:0045211">
    <property type="term" value="C:postsynaptic membrane"/>
    <property type="evidence" value="ECO:0007669"/>
    <property type="project" value="UniProtKB-SubCell"/>
</dbReference>
<keyword evidence="12" id="KW-0675">Receptor</keyword>
<dbReference type="SUPFAM" id="SSF53822">
    <property type="entry name" value="Periplasmic binding protein-like I"/>
    <property type="match status" value="1"/>
</dbReference>
<keyword evidence="14" id="KW-0807">Transducer</keyword>
<evidence type="ECO:0000256" key="15">
    <source>
        <dbReference type="ARBA" id="ARBA00023257"/>
    </source>
</evidence>
<sequence length="769" mass="87773">MSFQCDAGLGLKLLYDQVTTGTTKLAVFGSSCSVVTQQMARITPYYNLIQLSYLSSSPTLNSRDDYSTLYRTYPSETSISLARLELCRRYNWKKIAIISESLHVCSKTAQIMSQLAKAKKLEILAITEFGDREDPLQALKIIKKMKARIIMGGFTSTSALKVFCRAYHLNLTTPKYVWMIKGWFNSNWWKLDQENITVGNVSCTQAQINQAIDGYFSNDGLQIYDQPLDTVSGLTPQEWNKLYNQEMAQKPLKHAIDDYGSFAYDGIWSLALMLDRSISYLKRQNLTLEGFRYKSNQSIVYRNTFQNILDHLKFKGITGPVSFHDGDRLGKITIKRFINQRNVIIGQFDDKTSNTTWNNSTDIDWKTQGNSVPTDWRTITITNLNVSEMVYMIVMIHVGLVFATSCILMAIYFYYRKEPPIATSNIILDLFMGFGTLLCLSYVGFLCLENGIVDPNNKILAFLCTFRSWLLAVGFSITLGCIFANSWSTYRSLSGRSYRLRKIKKSHSYGIAMSIFIFNIILCSLRATVDQVEIFNDTIWSQRQIQSDGDIFVLQVRICRFSKYIVWDAVIFGINGIILLFGAITAWQAQRIDITNSNYVRYLAITAYNLIISTSVAVTMSIVIVERPTVRFVLISFFIILSSLSTNCLTYLPKIHQMVKDRKGIRRKSFLITTGRSKTLSMVDEHAEFNLYNVETRKQQLLSKLENEIKDLTTKITEKDAVIERISKYINDFMKKYVGEEINLDPSSITEGDESKDISLLREAGLIAL</sequence>
<protein>
    <recommendedName>
        <fullName evidence="17">Gamma-aminobutyric acid type B receptor subunit 2</fullName>
    </recommendedName>
    <alternativeName>
        <fullName evidence="18">G-protein coupled receptor 51</fullName>
    </alternativeName>
</protein>
<feature type="transmembrane region" description="Helical" evidence="20">
    <location>
        <begin position="389"/>
        <end position="414"/>
    </location>
</feature>
<reference evidence="22 23" key="1">
    <citation type="journal article" date="2008" name="Nature">
        <title>The Trichoplax genome and the nature of placozoans.</title>
        <authorList>
            <person name="Srivastava M."/>
            <person name="Begovic E."/>
            <person name="Chapman J."/>
            <person name="Putnam N.H."/>
            <person name="Hellsten U."/>
            <person name="Kawashima T."/>
            <person name="Kuo A."/>
            <person name="Mitros T."/>
            <person name="Salamov A."/>
            <person name="Carpenter M.L."/>
            <person name="Signorovitch A.Y."/>
            <person name="Moreno M.A."/>
            <person name="Kamm K."/>
            <person name="Grimwood J."/>
            <person name="Schmutz J."/>
            <person name="Shapiro H."/>
            <person name="Grigoriev I.V."/>
            <person name="Buss L.W."/>
            <person name="Schierwater B."/>
            <person name="Dellaporta S.L."/>
            <person name="Rokhsar D.S."/>
        </authorList>
    </citation>
    <scope>NUCLEOTIDE SEQUENCE [LARGE SCALE GENOMIC DNA]</scope>
    <source>
        <strain evidence="22 23">Grell-BS-1999</strain>
    </source>
</reference>
<dbReference type="FunFam" id="3.40.50.2300:FF:000063">
    <property type="entry name" value="Gamma-aminobutyric acid type B receptor subunit"/>
    <property type="match status" value="1"/>
</dbReference>
<dbReference type="InterPro" id="IPR002455">
    <property type="entry name" value="GPCR3_GABA-B"/>
</dbReference>
<dbReference type="RefSeq" id="XP_002107624.1">
    <property type="nucleotide sequence ID" value="XM_002107588.1"/>
</dbReference>
<dbReference type="GO" id="GO:0038039">
    <property type="term" value="C:G protein-coupled receptor heterodimeric complex"/>
    <property type="evidence" value="ECO:0000318"/>
    <property type="project" value="GO_Central"/>
</dbReference>
<dbReference type="GeneID" id="6748839"/>
<dbReference type="CDD" id="cd06366">
    <property type="entry name" value="PBP1_GABAb_receptor"/>
    <property type="match status" value="1"/>
</dbReference>
<comment type="similarity">
    <text evidence="1">Belongs to the G-protein coupled receptor 3 family. GABA-B receptor subfamily.</text>
</comment>
<comment type="subcellular location">
    <subcellularLocation>
        <location evidence="16">Postsynaptic cell membrane</location>
        <topology evidence="16">Multi-pass membrane protein</topology>
    </subcellularLocation>
</comment>
<evidence type="ECO:0000256" key="20">
    <source>
        <dbReference type="SAM" id="Phobius"/>
    </source>
</evidence>
<feature type="transmembrane region" description="Helical" evidence="20">
    <location>
        <begin position="599"/>
        <end position="624"/>
    </location>
</feature>
<evidence type="ECO:0000256" key="9">
    <source>
        <dbReference type="ARBA" id="ARBA00023054"/>
    </source>
</evidence>
<dbReference type="FunFam" id="3.40.50.2300:FF:000072">
    <property type="entry name" value="Gamma-aminobutyric acid type B receptor subunit 2"/>
    <property type="match status" value="1"/>
</dbReference>
<organism evidence="22 23">
    <name type="scientific">Trichoplax adhaerens</name>
    <name type="common">Trichoplax reptans</name>
    <dbReference type="NCBI Taxonomy" id="10228"/>
    <lineage>
        <taxon>Eukaryota</taxon>
        <taxon>Metazoa</taxon>
        <taxon>Placozoa</taxon>
        <taxon>Uniplacotomia</taxon>
        <taxon>Trichoplacea</taxon>
        <taxon>Trichoplacidae</taxon>
        <taxon>Trichoplax</taxon>
    </lineage>
</organism>
<evidence type="ECO:0000256" key="8">
    <source>
        <dbReference type="ARBA" id="ARBA00023040"/>
    </source>
</evidence>
<dbReference type="STRING" id="10228.B3RIH9"/>
<dbReference type="KEGG" id="tad:TRIADDRAFT_51324"/>
<evidence type="ECO:0000256" key="10">
    <source>
        <dbReference type="ARBA" id="ARBA00023136"/>
    </source>
</evidence>
<feature type="transmembrane region" description="Helical" evidence="20">
    <location>
        <begin position="630"/>
        <end position="652"/>
    </location>
</feature>
<dbReference type="InterPro" id="IPR017978">
    <property type="entry name" value="GPCR_3_C"/>
</dbReference>
<evidence type="ECO:0000256" key="5">
    <source>
        <dbReference type="ARBA" id="ARBA00022729"/>
    </source>
</evidence>
<evidence type="ECO:0000256" key="11">
    <source>
        <dbReference type="ARBA" id="ARBA00023157"/>
    </source>
</evidence>
<keyword evidence="15" id="KW-0628">Postsynaptic cell membrane</keyword>
<feature type="coiled-coil region" evidence="19">
    <location>
        <begin position="695"/>
        <end position="722"/>
    </location>
</feature>
<evidence type="ECO:0000313" key="22">
    <source>
        <dbReference type="EMBL" id="EDV28422.1"/>
    </source>
</evidence>
<evidence type="ECO:0000256" key="7">
    <source>
        <dbReference type="ARBA" id="ARBA00023018"/>
    </source>
</evidence>
<accession>B3RIH9</accession>
<feature type="transmembrane region" description="Helical" evidence="20">
    <location>
        <begin position="426"/>
        <end position="446"/>
    </location>
</feature>
<evidence type="ECO:0000256" key="18">
    <source>
        <dbReference type="ARBA" id="ARBA00083903"/>
    </source>
</evidence>
<gene>
    <name evidence="22" type="ORF">TRIADDRAFT_51324</name>
</gene>
<dbReference type="CDD" id="cd15047">
    <property type="entry name" value="7tmC_GABA-B-like"/>
    <property type="match status" value="1"/>
</dbReference>
<evidence type="ECO:0000256" key="19">
    <source>
        <dbReference type="SAM" id="Coils"/>
    </source>
</evidence>
<keyword evidence="4 20" id="KW-0812">Transmembrane</keyword>
<dbReference type="OrthoDB" id="17569at2759"/>